<evidence type="ECO:0008006" key="7">
    <source>
        <dbReference type="Google" id="ProtNLM"/>
    </source>
</evidence>
<feature type="region of interest" description="Disordered" evidence="1">
    <location>
        <begin position="27"/>
        <end position="60"/>
    </location>
</feature>
<dbReference type="Proteomes" id="UP000018339">
    <property type="component" value="Unassembled WGS sequence"/>
</dbReference>
<dbReference type="EMBL" id="AYSF01000013">
    <property type="protein sequence ID" value="ESU73673.1"/>
    <property type="molecule type" value="Genomic_DNA"/>
</dbReference>
<evidence type="ECO:0000313" key="6">
    <source>
        <dbReference type="Proteomes" id="UP000018339"/>
    </source>
</evidence>
<feature type="signal peptide" evidence="2">
    <location>
        <begin position="1"/>
        <end position="25"/>
    </location>
</feature>
<evidence type="ECO:0000259" key="4">
    <source>
        <dbReference type="Pfam" id="PF17479"/>
    </source>
</evidence>
<comment type="caution">
    <text evidence="5">The sequence shown here is derived from an EMBL/GenBank/DDBJ whole genome shotgun (WGS) entry which is preliminary data.</text>
</comment>
<gene>
    <name evidence="5" type="ORF">T260_01450</name>
</gene>
<feature type="chain" id="PRO_5038940212" description="Lipoprotein YerB" evidence="2">
    <location>
        <begin position="26"/>
        <end position="343"/>
    </location>
</feature>
<dbReference type="InterPro" id="IPR035328">
    <property type="entry name" value="DUF3048_C"/>
</dbReference>
<keyword evidence="2" id="KW-0732">Signal</keyword>
<evidence type="ECO:0000259" key="3">
    <source>
        <dbReference type="Pfam" id="PF11258"/>
    </source>
</evidence>
<sequence length="343" mass="38300">MCPLKHWLFVISCAALLLLGGCTTKSEPKQAEPAKPAPRQEQPSKPPAEEKQTFPLTGLPAKGNIHQRVVGVMINNHPKARPQSGLRAADIVYEVLAEGDITRLLALYQSELPERVGPVRSARDYYIDLSEGYHALYVCHGWSPEAKARLEGGGIDYLNGLFYDGTLFQRVPFRKAPHNSYISFANIEKGAKQNGYAWTDHVAPLSFRTDEPSGQKVETVHIAYSHRAYAQVEYQYVPEQKGYYRYSGGEQTIDYDTHKPVVVQNVMIIAARHRVIDSHGRRDIDLASGGKGYLLQGGVMQPIEWKNVDGRLLPYHNGAPIGFVPGKTWINIVPELAIVQWKS</sequence>
<dbReference type="SUPFAM" id="SSF159774">
    <property type="entry name" value="YerB-like"/>
    <property type="match status" value="1"/>
</dbReference>
<keyword evidence="6" id="KW-1185">Reference proteome</keyword>
<dbReference type="PROSITE" id="PS51257">
    <property type="entry name" value="PROKAR_LIPOPROTEIN"/>
    <property type="match status" value="1"/>
</dbReference>
<dbReference type="InterPro" id="IPR021416">
    <property type="entry name" value="DUF3048_N"/>
</dbReference>
<dbReference type="Pfam" id="PF17479">
    <property type="entry name" value="DUF3048_C"/>
    <property type="match status" value="1"/>
</dbReference>
<proteinExistence type="predicted"/>
<feature type="domain" description="DUF3048" evidence="3">
    <location>
        <begin position="56"/>
        <end position="196"/>
    </location>
</feature>
<name>A0A7U9JDS2_GEOTM</name>
<dbReference type="InterPro" id="IPR023158">
    <property type="entry name" value="YerB-like_sf"/>
</dbReference>
<evidence type="ECO:0000313" key="5">
    <source>
        <dbReference type="EMBL" id="ESU73673.1"/>
    </source>
</evidence>
<accession>A0A7U9JDS2</accession>
<feature type="compositionally biased region" description="Low complexity" evidence="1">
    <location>
        <begin position="33"/>
        <end position="43"/>
    </location>
</feature>
<dbReference type="Pfam" id="PF11258">
    <property type="entry name" value="DUF3048"/>
    <property type="match status" value="1"/>
</dbReference>
<organism evidence="5 6">
    <name type="scientific">Geobacillus thermopakistaniensis (strain MAS1)</name>
    <dbReference type="NCBI Taxonomy" id="1408282"/>
    <lineage>
        <taxon>Bacteria</taxon>
        <taxon>Bacillati</taxon>
        <taxon>Bacillota</taxon>
        <taxon>Bacilli</taxon>
        <taxon>Bacillales</taxon>
        <taxon>Anoxybacillaceae</taxon>
        <taxon>Geobacillus</taxon>
    </lineage>
</organism>
<protein>
    <recommendedName>
        <fullName evidence="7">Lipoprotein YerB</fullName>
    </recommendedName>
</protein>
<reference evidence="5 6" key="1">
    <citation type="journal article" date="2014" name="Genome Announc.">
        <title>Draft Genome Sequence of Geobacillus thermopakistaniensis Strain MAS1.</title>
        <authorList>
            <person name="Siddiqui M.A."/>
            <person name="Rashid N."/>
            <person name="Ayyampalayam S."/>
            <person name="Whitman W.B."/>
        </authorList>
    </citation>
    <scope>NUCLEOTIDE SEQUENCE [LARGE SCALE GENOMIC DNA]</scope>
    <source>
        <strain evidence="5 6">MAS1</strain>
    </source>
</reference>
<evidence type="ECO:0000256" key="2">
    <source>
        <dbReference type="SAM" id="SignalP"/>
    </source>
</evidence>
<dbReference type="Gene3D" id="3.50.90.10">
    <property type="entry name" value="YerB-like"/>
    <property type="match status" value="1"/>
</dbReference>
<feature type="domain" description="DUF3048" evidence="4">
    <location>
        <begin position="220"/>
        <end position="330"/>
    </location>
</feature>
<dbReference type="AlphaFoldDB" id="A0A7U9JDS2"/>
<evidence type="ECO:0000256" key="1">
    <source>
        <dbReference type="SAM" id="MobiDB-lite"/>
    </source>
</evidence>